<organism evidence="4 5">
    <name type="scientific">Rubrivivax rivuli</name>
    <dbReference type="NCBI Taxonomy" id="1862385"/>
    <lineage>
        <taxon>Bacteria</taxon>
        <taxon>Pseudomonadati</taxon>
        <taxon>Pseudomonadota</taxon>
        <taxon>Betaproteobacteria</taxon>
        <taxon>Burkholderiales</taxon>
        <taxon>Sphaerotilaceae</taxon>
        <taxon>Rubrivivax</taxon>
    </lineage>
</organism>
<sequence>MASGMATRCTACGTVFRVVPDQLRVSEGWVRCGRCSEVFNAAEALLDLDTGAPRGPLEGGAAPRTGARPGYSRSPAPAGPPPALADFGLPMPPPAPAARPAPPPPAPPAEEDVFLDGNEPVPTMDQAVSRFAADAAAEPEFRSAAVGPEPDSAAAPAEDIKADPRPMAGATPSFVRQAERAARWRRPQVRAALAVGVVLGGVLLAAQVALTYRSLVAARFPALRPVLQAACQPLGCQVGPAHVIESLVVESSGLVRVEKSSIYKLSVALRNRAELEVAMPALELSLTDSQGQLVARRVLTAGELGVNQATLGAGRELAVQATLRAATAPVAGYTIELFYP</sequence>
<accession>A0A437RLX4</accession>
<dbReference type="OrthoDB" id="5294582at2"/>
<feature type="region of interest" description="Disordered" evidence="1">
    <location>
        <begin position="139"/>
        <end position="170"/>
    </location>
</feature>
<evidence type="ECO:0000313" key="5">
    <source>
        <dbReference type="Proteomes" id="UP000285575"/>
    </source>
</evidence>
<name>A0A437RLX4_9BURK</name>
<comment type="caution">
    <text evidence="4">The sequence shown here is derived from an EMBL/GenBank/DDBJ whole genome shotgun (WGS) entry which is preliminary data.</text>
</comment>
<protein>
    <submittedName>
        <fullName evidence="4">DUF3426 domain-containing protein</fullName>
    </submittedName>
</protein>
<dbReference type="AlphaFoldDB" id="A0A437RLX4"/>
<feature type="domain" description="Zinc finger/thioredoxin putative" evidence="3">
    <location>
        <begin position="5"/>
        <end position="41"/>
    </location>
</feature>
<gene>
    <name evidence="4" type="ORF">EOE66_08485</name>
</gene>
<evidence type="ECO:0000256" key="2">
    <source>
        <dbReference type="SAM" id="Phobius"/>
    </source>
</evidence>
<feature type="compositionally biased region" description="Low complexity" evidence="1">
    <location>
        <begin position="59"/>
        <end position="70"/>
    </location>
</feature>
<keyword evidence="2" id="KW-1133">Transmembrane helix</keyword>
<proteinExistence type="predicted"/>
<keyword evidence="2" id="KW-0812">Transmembrane</keyword>
<dbReference type="Proteomes" id="UP000285575">
    <property type="component" value="Unassembled WGS sequence"/>
</dbReference>
<keyword evidence="5" id="KW-1185">Reference proteome</keyword>
<dbReference type="InterPro" id="IPR021834">
    <property type="entry name" value="DUF3426"/>
</dbReference>
<dbReference type="Pfam" id="PF13719">
    <property type="entry name" value="Zn_ribbon_5"/>
    <property type="match status" value="1"/>
</dbReference>
<feature type="transmembrane region" description="Helical" evidence="2">
    <location>
        <begin position="189"/>
        <end position="210"/>
    </location>
</feature>
<dbReference type="Pfam" id="PF11906">
    <property type="entry name" value="DUF3426"/>
    <property type="match status" value="1"/>
</dbReference>
<dbReference type="InterPro" id="IPR011723">
    <property type="entry name" value="Znf/thioredoxin_put"/>
</dbReference>
<feature type="region of interest" description="Disordered" evidence="1">
    <location>
        <begin position="51"/>
        <end position="122"/>
    </location>
</feature>
<evidence type="ECO:0000259" key="3">
    <source>
        <dbReference type="Pfam" id="PF13719"/>
    </source>
</evidence>
<feature type="compositionally biased region" description="Low complexity" evidence="1">
    <location>
        <begin position="148"/>
        <end position="157"/>
    </location>
</feature>
<dbReference type="RefSeq" id="WP_128228214.1">
    <property type="nucleotide sequence ID" value="NZ_SACR01000002.1"/>
</dbReference>
<feature type="compositionally biased region" description="Pro residues" evidence="1">
    <location>
        <begin position="90"/>
        <end position="108"/>
    </location>
</feature>
<keyword evidence="2" id="KW-0472">Membrane</keyword>
<dbReference type="EMBL" id="SACR01000002">
    <property type="protein sequence ID" value="RVU47754.1"/>
    <property type="molecule type" value="Genomic_DNA"/>
</dbReference>
<dbReference type="NCBIfam" id="TIGR02098">
    <property type="entry name" value="MJ0042_CXXC"/>
    <property type="match status" value="1"/>
</dbReference>
<evidence type="ECO:0000256" key="1">
    <source>
        <dbReference type="SAM" id="MobiDB-lite"/>
    </source>
</evidence>
<evidence type="ECO:0000313" key="4">
    <source>
        <dbReference type="EMBL" id="RVU47754.1"/>
    </source>
</evidence>
<reference evidence="4 5" key="1">
    <citation type="submission" date="2019-01" db="EMBL/GenBank/DDBJ databases">
        <authorList>
            <person name="Chen W.-M."/>
        </authorList>
    </citation>
    <scope>NUCLEOTIDE SEQUENCE [LARGE SCALE GENOMIC DNA]</scope>
    <source>
        <strain evidence="4 5">KYPY4</strain>
    </source>
</reference>